<comment type="subcellular location">
    <subcellularLocation>
        <location evidence="1">Cell membrane</location>
        <topology evidence="1">Multi-pass membrane protein</topology>
    </subcellularLocation>
</comment>
<dbReference type="PANTHER" id="PTHR32243">
    <property type="entry name" value="MALTOSE TRANSPORT SYSTEM PERMEASE-RELATED"/>
    <property type="match status" value="1"/>
</dbReference>
<dbReference type="PANTHER" id="PTHR32243:SF18">
    <property type="entry name" value="INNER MEMBRANE ABC TRANSPORTER PERMEASE PROTEIN YCJP"/>
    <property type="match status" value="1"/>
</dbReference>
<evidence type="ECO:0000259" key="8">
    <source>
        <dbReference type="PROSITE" id="PS50928"/>
    </source>
</evidence>
<reference evidence="9" key="1">
    <citation type="submission" date="2023-03" db="EMBL/GenBank/DDBJ databases">
        <authorList>
            <person name="Steffen K."/>
            <person name="Cardenas P."/>
        </authorList>
    </citation>
    <scope>NUCLEOTIDE SEQUENCE</scope>
</reference>
<evidence type="ECO:0000313" key="10">
    <source>
        <dbReference type="Proteomes" id="UP001174909"/>
    </source>
</evidence>
<feature type="transmembrane region" description="Helical" evidence="7">
    <location>
        <begin position="162"/>
        <end position="184"/>
    </location>
</feature>
<dbReference type="AlphaFoldDB" id="A0AA35S3T7"/>
<comment type="caution">
    <text evidence="9">The sequence shown here is derived from an EMBL/GenBank/DDBJ whole genome shotgun (WGS) entry which is preliminary data.</text>
</comment>
<sequence length="255" mass="28130">MISFMQEREATQLHWIPREPTLENYTMYFRVYGDSAEIGAATARQFPRAIANSLIIAGSVMFINLFFGSLAAYALARMNFGGNLVLLLFYLGSRSVPGVAIMIPMYLVMRSYGLLDTHLAVILAHVTFTLPFTIWILKGYFQTVPLDLERAARVDGCSRLGALFRIFLPVTTPGMIAVGIFSFISSWGEFFFALLFTSTIFSKPVTVVASDFAQEIQIDFTIIAAGGVLVVLLPIILAFIFQRFIIHGIGGAVTG</sequence>
<keyword evidence="5 7" id="KW-1133">Transmembrane helix</keyword>
<dbReference type="InterPro" id="IPR000515">
    <property type="entry name" value="MetI-like"/>
</dbReference>
<dbReference type="Gene3D" id="1.10.3720.10">
    <property type="entry name" value="MetI-like"/>
    <property type="match status" value="1"/>
</dbReference>
<dbReference type="InterPro" id="IPR050901">
    <property type="entry name" value="BP-dep_ABC_trans_perm"/>
</dbReference>
<name>A0AA35S3T7_GEOBA</name>
<dbReference type="InterPro" id="IPR035906">
    <property type="entry name" value="MetI-like_sf"/>
</dbReference>
<dbReference type="GO" id="GO:0005886">
    <property type="term" value="C:plasma membrane"/>
    <property type="evidence" value="ECO:0007669"/>
    <property type="project" value="UniProtKB-SubCell"/>
</dbReference>
<dbReference type="SUPFAM" id="SSF161098">
    <property type="entry name" value="MetI-like"/>
    <property type="match status" value="1"/>
</dbReference>
<evidence type="ECO:0000256" key="6">
    <source>
        <dbReference type="ARBA" id="ARBA00023136"/>
    </source>
</evidence>
<dbReference type="Proteomes" id="UP001174909">
    <property type="component" value="Unassembled WGS sequence"/>
</dbReference>
<keyword evidence="2" id="KW-0813">Transport</keyword>
<evidence type="ECO:0000256" key="4">
    <source>
        <dbReference type="ARBA" id="ARBA00022692"/>
    </source>
</evidence>
<dbReference type="CDD" id="cd06261">
    <property type="entry name" value="TM_PBP2"/>
    <property type="match status" value="1"/>
</dbReference>
<gene>
    <name evidence="9" type="ORF">GBAR_LOCUS13437</name>
</gene>
<dbReference type="PROSITE" id="PS50928">
    <property type="entry name" value="ABC_TM1"/>
    <property type="match status" value="1"/>
</dbReference>
<feature type="transmembrane region" description="Helical" evidence="7">
    <location>
        <begin position="190"/>
        <end position="208"/>
    </location>
</feature>
<evidence type="ECO:0000256" key="1">
    <source>
        <dbReference type="ARBA" id="ARBA00004651"/>
    </source>
</evidence>
<protein>
    <submittedName>
        <fullName evidence="9">Trehalose/maltose transport system permease protein MalG</fullName>
    </submittedName>
</protein>
<organism evidence="9 10">
    <name type="scientific">Geodia barretti</name>
    <name type="common">Barrett's horny sponge</name>
    <dbReference type="NCBI Taxonomy" id="519541"/>
    <lineage>
        <taxon>Eukaryota</taxon>
        <taxon>Metazoa</taxon>
        <taxon>Porifera</taxon>
        <taxon>Demospongiae</taxon>
        <taxon>Heteroscleromorpha</taxon>
        <taxon>Tetractinellida</taxon>
        <taxon>Astrophorina</taxon>
        <taxon>Geodiidae</taxon>
        <taxon>Geodia</taxon>
    </lineage>
</organism>
<keyword evidence="10" id="KW-1185">Reference proteome</keyword>
<evidence type="ECO:0000256" key="5">
    <source>
        <dbReference type="ARBA" id="ARBA00022989"/>
    </source>
</evidence>
<evidence type="ECO:0000256" key="7">
    <source>
        <dbReference type="SAM" id="Phobius"/>
    </source>
</evidence>
<proteinExistence type="predicted"/>
<feature type="transmembrane region" description="Helical" evidence="7">
    <location>
        <begin position="87"/>
        <end position="107"/>
    </location>
</feature>
<dbReference type="Pfam" id="PF00528">
    <property type="entry name" value="BPD_transp_1"/>
    <property type="match status" value="1"/>
</dbReference>
<feature type="transmembrane region" description="Helical" evidence="7">
    <location>
        <begin position="54"/>
        <end position="75"/>
    </location>
</feature>
<keyword evidence="6 7" id="KW-0472">Membrane</keyword>
<dbReference type="GO" id="GO:0055085">
    <property type="term" value="P:transmembrane transport"/>
    <property type="evidence" value="ECO:0007669"/>
    <property type="project" value="InterPro"/>
</dbReference>
<evidence type="ECO:0000256" key="3">
    <source>
        <dbReference type="ARBA" id="ARBA00022475"/>
    </source>
</evidence>
<keyword evidence="3" id="KW-1003">Cell membrane</keyword>
<feature type="domain" description="ABC transmembrane type-1" evidence="8">
    <location>
        <begin position="50"/>
        <end position="241"/>
    </location>
</feature>
<evidence type="ECO:0000256" key="2">
    <source>
        <dbReference type="ARBA" id="ARBA00022448"/>
    </source>
</evidence>
<keyword evidence="4 7" id="KW-0812">Transmembrane</keyword>
<evidence type="ECO:0000313" key="9">
    <source>
        <dbReference type="EMBL" id="CAI8022933.1"/>
    </source>
</evidence>
<feature type="transmembrane region" description="Helical" evidence="7">
    <location>
        <begin position="220"/>
        <end position="241"/>
    </location>
</feature>
<dbReference type="EMBL" id="CASHTH010001984">
    <property type="protein sequence ID" value="CAI8022933.1"/>
    <property type="molecule type" value="Genomic_DNA"/>
</dbReference>
<feature type="transmembrane region" description="Helical" evidence="7">
    <location>
        <begin position="119"/>
        <end position="141"/>
    </location>
</feature>
<accession>A0AA35S3T7</accession>